<dbReference type="Pfam" id="PF12931">
    <property type="entry name" value="TPR_Sec16"/>
    <property type="match status" value="1"/>
</dbReference>
<feature type="region of interest" description="Disordered" evidence="7">
    <location>
        <begin position="2194"/>
        <end position="2387"/>
    </location>
</feature>
<feature type="region of interest" description="Disordered" evidence="7">
    <location>
        <begin position="1"/>
        <end position="69"/>
    </location>
</feature>
<evidence type="ECO:0000313" key="11">
    <source>
        <dbReference type="Proteomes" id="UP000241890"/>
    </source>
</evidence>
<accession>A0A2R5GVE2</accession>
<sequence>MAQEGWLDESLDDGDFGDSVKADEVSSEKAASEHGKGEELMFPPSESDLATDDAATNHEASAKDEADFDARGALRADLSNGMNRMLDELAASHHQNIGETLSVVSRAATRGSTTSSLAGSILVGEDDRDGETDDEGDHMGTMPDPLGTPMLPPPPLSMDALSQAATKATSEGGDDIVDAIATEDRVLNREIFRNSMAGENPETLPENASITTNVHSDAPLDAMSMTYSNRGADLDLEGPQGAYQPLDGLDVASSAAVSVVSGVDELPPESVTPDVHGHPPSMHDTGPESTASPVNEESSMFAAVSHGAQGDSAMLDPERTSPIPQYNRSPQQHHDHYDPSQFSSQGRIASPEEAGTDFTAPSGDHTSAHGHAPLSHPMPMAHSDHDIPELSTSPSPPLSTRAHFPLDETRNEDSASMSSQHLPGHSVEDSTPFEGTADPCATSEAAPQSATSVVGSETYTSGVDAPTSQVPSPDAPSAPESIQNASAPTPPPDLPPQVDVETSPSGSGPFGAISPPPPPHDGAIVEDQPSQDSIGLFGTNTPPPTSQASAFDNSSYPSEYETQTASGTVEASFPSAPPMDSSHAKDSPLQNAQASFEASEQQPPQNTSFAPVEDTQSASELFGSSSSDMPPQGSPFDDAQPAQTSRSPFEASITPPPPPQDSSYAPEDAPQEVASGLFETSSPSAPPQGSPFDNSQPPQNAGGLFGASSPIAPPPQGSSFDEDQATPNAGGHFGASSPPPPPQDSSYVPEDEPHSASGLFGAPGPSAPPQGSPFDEDQAPQDAGGLFGAPSPSPPPQDSSYVPGEEPHSASGSFGASSPSAPPQGSSFDDAQPPQTAGGLFGASSPSPPPQDSSYVSEQEPHSASGLVGASSPSAPPQARTYQSKSLTVQVVSLELRLLLRRHKTPRLMMLSHHKTPVVSSELRPLLHLNKGAADLSEGGDATPQDGMFGASIPDEAAQDASNLFGAPSSPPSDNAFASSEVPHEAAMSSQAPGADVGGENLTSPSLEGDKEITSGSPLPKAPPQEGFGGLMPDVSPVQTSEEVQETSDLFGSGEEQSPAEPTASPGASPSASPGHGGGLFVDTPGEDVTGTAEGLFASPSKGDALAAGSPNTPNAEGLFGSSSSSDLFADGADDSANLFDRSPTKARASGQEAFGGEPSQFYQGHPQEVPQQHYQQSGYAPNQQQYPPSQYHQQDYAYQGQQQDQMYYQDQQSMPIDDARSRQGSLQSFGSGHYSQQNTFEAPAMQNSPQSHPSRRESVTSGASRMSQHTHMAFPQPQPMYPPSGDLGSDRFSQPSTGTVNTNTAQDYSQSQPDGVNPEDAQVYAMNTGGWEQDPQAPLGAAEAMSPGNEFSLSFQQDEPQQQSQQQQQDDQAGHHAGGLPDMRQLDPSLLAGRVVAPRRMSGSSNFSSATGTSRPLSSMPDNPIVGFGNIRRQDGRRPHALAIWGFGGRLVTMFPQRRRRLGSFTDQGLAGTRQAKSSSLGQESDAGKQTHENQAESLVQSKLRQGRVQIFSLADLAAVSPSAWLVDRQIRFPGPLVALPPGSAPVDHRLVADFLQREIDAHAPADNGAFVSKLLWQVIQLFLRGEGDLQGKDVLSDLLGVLRAPAPSTQTIQAEAKAEADGSQHAGETGTDVVDDDDDGAKKDKGDEGDKGEEDIASTVPAIPDSIAFKTSSNLSDEAARSAMMDIESMLEAGDREGAVVRAIESELWAQALIISNFVSVAAYRRVVERFVHATMPRNSQSHALFLLFAGLGEKALALDTEGASADNASPPLQDTWRRTLSAILANRTPGDTELITSLGDRLWSDLGDARAAHICYLAAGVPLNSTSGSRMILVGGDHKSCESHRLFVTPETIERTELYLYGLSSRHSFYRFDGFHPYRLVYAMWLADLGAVKQAYAWVRSIQEVIKARSPSKRSSSSSSVGGSPRRSGPFPHAFQRQLKIFADRLMTSEAKALGLPEQMQQSEDSSWIPLRLSSLWRKSSKHPGQQQVPSQDPLGGPPAGQAPTQWNPNGPRVDTGVNNNNNNNNNAPESGSAPQPPMMMPPAASSSGPFGHEPPSAMSSVGGGDQPAMAGGLPPLHPSGMGPGGEGNNSASGGQGNHAVGTPSLGGGSNNNNREESSVGSESAAQNQKKETMGSAKAKEGDEAKATEGGWGLTSWMKKVLPKSNVKKGTTGNKLDAYYDKKLGKWIFPGDDPNAGPTAPAAPPKMEELRPSSAPASGDGPAAPSGPPQYSAGVGFRRGNTKSRYVDSFAQSGLMSDTPRPDTAPGNSGLGAPPTPLQQMMMPPGASNPMMPPQIGSFPPGPSGLGGPGGGPPKFSVFKPPPAPVAEEPSAGDTDPAGPEAMDGDSAQAGDLAAQGGDGASEGPMAPPPPSQLSTPPPPAMAE</sequence>
<evidence type="ECO:0000256" key="5">
    <source>
        <dbReference type="ARBA" id="ARBA00022892"/>
    </source>
</evidence>
<keyword evidence="4 6" id="KW-0256">Endoplasmic reticulum</keyword>
<evidence type="ECO:0000256" key="2">
    <source>
        <dbReference type="ARBA" id="ARBA00005927"/>
    </source>
</evidence>
<dbReference type="GO" id="GO:0070973">
    <property type="term" value="P:protein localization to endoplasmic reticulum exit site"/>
    <property type="evidence" value="ECO:0007669"/>
    <property type="project" value="TreeGrafter"/>
</dbReference>
<feature type="compositionally biased region" description="Polar residues" evidence="7">
    <location>
        <begin position="1170"/>
        <end position="1179"/>
    </location>
</feature>
<dbReference type="PANTHER" id="PTHR13402">
    <property type="entry name" value="RGPR-RELATED"/>
    <property type="match status" value="1"/>
</dbReference>
<feature type="compositionally biased region" description="Basic and acidic residues" evidence="7">
    <location>
        <begin position="60"/>
        <end position="69"/>
    </location>
</feature>
<feature type="compositionally biased region" description="Low complexity" evidence="7">
    <location>
        <begin position="503"/>
        <end position="513"/>
    </location>
</feature>
<keyword evidence="11" id="KW-1185">Reference proteome</keyword>
<feature type="region of interest" description="Disordered" evidence="7">
    <location>
        <begin position="1912"/>
        <end position="1935"/>
    </location>
</feature>
<feature type="region of interest" description="Disordered" evidence="7">
    <location>
        <begin position="934"/>
        <end position="953"/>
    </location>
</feature>
<evidence type="ECO:0000259" key="9">
    <source>
        <dbReference type="Pfam" id="PF12932"/>
    </source>
</evidence>
<name>A0A2R5GVE2_9STRA</name>
<reference evidence="10 11" key="1">
    <citation type="submission" date="2017-12" db="EMBL/GenBank/DDBJ databases">
        <title>Sequencing, de novo assembly and annotation of complete genome of a new Thraustochytrid species, strain FCC1311.</title>
        <authorList>
            <person name="Sedici K."/>
            <person name="Godart F."/>
            <person name="Aiese Cigliano R."/>
            <person name="Sanseverino W."/>
            <person name="Barakat M."/>
            <person name="Ortet P."/>
            <person name="Marechal E."/>
            <person name="Cagnac O."/>
            <person name="Amato A."/>
        </authorList>
    </citation>
    <scope>NUCLEOTIDE SEQUENCE [LARGE SCALE GENOMIC DNA]</scope>
</reference>
<keyword evidence="3 6" id="KW-0813">Transport</keyword>
<feature type="compositionally biased region" description="Low complexity" evidence="7">
    <location>
        <begin position="2194"/>
        <end position="2203"/>
    </location>
</feature>
<feature type="compositionally biased region" description="Low complexity" evidence="7">
    <location>
        <begin position="1916"/>
        <end position="1933"/>
    </location>
</feature>
<keyword evidence="5 6" id="KW-0931">ER-Golgi transport</keyword>
<dbReference type="GO" id="GO:0016192">
    <property type="term" value="P:vesicle-mediated transport"/>
    <property type="evidence" value="ECO:0007669"/>
    <property type="project" value="UniProtKB-KW"/>
</dbReference>
<feature type="compositionally biased region" description="Basic and acidic residues" evidence="7">
    <location>
        <begin position="404"/>
        <end position="413"/>
    </location>
</feature>
<feature type="compositionally biased region" description="Polar residues" evidence="7">
    <location>
        <begin position="287"/>
        <end position="298"/>
    </location>
</feature>
<feature type="region of interest" description="Disordered" evidence="7">
    <location>
        <begin position="107"/>
        <end position="173"/>
    </location>
</feature>
<dbReference type="EMBL" id="BEYU01000199">
    <property type="protein sequence ID" value="GBG34535.1"/>
    <property type="molecule type" value="Genomic_DNA"/>
</dbReference>
<feature type="compositionally biased region" description="Polar residues" evidence="7">
    <location>
        <begin position="1403"/>
        <end position="1422"/>
    </location>
</feature>
<evidence type="ECO:0000256" key="6">
    <source>
        <dbReference type="RuleBase" id="RU364101"/>
    </source>
</evidence>
<dbReference type="GO" id="GO:0007030">
    <property type="term" value="P:Golgi organization"/>
    <property type="evidence" value="ECO:0007669"/>
    <property type="project" value="TreeGrafter"/>
</dbReference>
<dbReference type="InParanoid" id="A0A2R5GVE2"/>
<dbReference type="GO" id="GO:0012507">
    <property type="term" value="C:ER to Golgi transport vesicle membrane"/>
    <property type="evidence" value="ECO:0007669"/>
    <property type="project" value="TreeGrafter"/>
</dbReference>
<dbReference type="InterPro" id="IPR024298">
    <property type="entry name" value="Sec16_Sec23-bd"/>
</dbReference>
<protein>
    <recommendedName>
        <fullName evidence="6">Protein transport protein sec16</fullName>
    </recommendedName>
</protein>
<dbReference type="PANTHER" id="PTHR13402:SF6">
    <property type="entry name" value="SECRETORY 16, ISOFORM I"/>
    <property type="match status" value="1"/>
</dbReference>
<organism evidence="10 11">
    <name type="scientific">Hondaea fermentalgiana</name>
    <dbReference type="NCBI Taxonomy" id="2315210"/>
    <lineage>
        <taxon>Eukaryota</taxon>
        <taxon>Sar</taxon>
        <taxon>Stramenopiles</taxon>
        <taxon>Bigyra</taxon>
        <taxon>Labyrinthulomycetes</taxon>
        <taxon>Thraustochytrida</taxon>
        <taxon>Thraustochytriidae</taxon>
        <taxon>Hondaea</taxon>
    </lineage>
</organism>
<feature type="compositionally biased region" description="Acidic residues" evidence="7">
    <location>
        <begin position="1"/>
        <end position="16"/>
    </location>
</feature>
<dbReference type="OrthoDB" id="8918678at2759"/>
<feature type="compositionally biased region" description="Low complexity" evidence="7">
    <location>
        <begin position="107"/>
        <end position="120"/>
    </location>
</feature>
<evidence type="ECO:0000256" key="4">
    <source>
        <dbReference type="ARBA" id="ARBA00022824"/>
    </source>
</evidence>
<feature type="domain" description="Sec16 Sec23-binding" evidence="8">
    <location>
        <begin position="1689"/>
        <end position="1913"/>
    </location>
</feature>
<feature type="compositionally biased region" description="Basic and acidic residues" evidence="7">
    <location>
        <begin position="1487"/>
        <end position="1496"/>
    </location>
</feature>
<feature type="region of interest" description="Disordered" evidence="7">
    <location>
        <begin position="1464"/>
        <end position="1500"/>
    </location>
</feature>
<feature type="compositionally biased region" description="Low complexity" evidence="7">
    <location>
        <begin position="1118"/>
        <end position="1137"/>
    </location>
</feature>
<comment type="caution">
    <text evidence="10">The sequence shown here is derived from an EMBL/GenBank/DDBJ whole genome shotgun (WGS) entry which is preliminary data.</text>
</comment>
<keyword evidence="6" id="KW-0472">Membrane</keyword>
<feature type="compositionally biased region" description="Low complexity" evidence="7">
    <location>
        <begin position="2022"/>
        <end position="2037"/>
    </location>
</feature>
<dbReference type="InterPro" id="IPR024340">
    <property type="entry name" value="Sec16_CCD"/>
</dbReference>
<feature type="compositionally biased region" description="Low complexity" evidence="7">
    <location>
        <begin position="2215"/>
        <end position="2227"/>
    </location>
</feature>
<feature type="compositionally biased region" description="Low complexity" evidence="7">
    <location>
        <begin position="798"/>
        <end position="828"/>
    </location>
</feature>
<evidence type="ECO:0000313" key="10">
    <source>
        <dbReference type="EMBL" id="GBG34535.1"/>
    </source>
</evidence>
<feature type="region of interest" description="Disordered" evidence="7">
    <location>
        <begin position="264"/>
        <end position="885"/>
    </location>
</feature>
<feature type="compositionally biased region" description="Low complexity" evidence="7">
    <location>
        <begin position="2045"/>
        <end position="2055"/>
    </location>
</feature>
<feature type="compositionally biased region" description="Polar residues" evidence="7">
    <location>
        <begin position="546"/>
        <end position="569"/>
    </location>
</feature>
<feature type="compositionally biased region" description="Polar residues" evidence="7">
    <location>
        <begin position="588"/>
        <end position="629"/>
    </location>
</feature>
<comment type="similarity">
    <text evidence="2 6">Belongs to the SEC16 family.</text>
</comment>
<dbReference type="GO" id="GO:0015031">
    <property type="term" value="P:protein transport"/>
    <property type="evidence" value="ECO:0007669"/>
    <property type="project" value="UniProtKB-KW"/>
</dbReference>
<feature type="domain" description="Sec16 central conserved" evidence="9">
    <location>
        <begin position="1441"/>
        <end position="1589"/>
    </location>
</feature>
<feature type="compositionally biased region" description="Basic and acidic residues" evidence="7">
    <location>
        <begin position="18"/>
        <end position="39"/>
    </location>
</feature>
<feature type="region of interest" description="Disordered" evidence="7">
    <location>
        <begin position="1982"/>
        <end position="2162"/>
    </location>
</feature>
<feature type="region of interest" description="Disordered" evidence="7">
    <location>
        <begin position="961"/>
        <end position="1386"/>
    </location>
</feature>
<feature type="compositionally biased region" description="Low complexity" evidence="7">
    <location>
        <begin position="2348"/>
        <end position="2359"/>
    </location>
</feature>
<feature type="compositionally biased region" description="Low complexity" evidence="7">
    <location>
        <begin position="1180"/>
        <end position="1213"/>
    </location>
</feature>
<feature type="compositionally biased region" description="Low complexity" evidence="7">
    <location>
        <begin position="1357"/>
        <end position="1372"/>
    </location>
</feature>
<feature type="compositionally biased region" description="Pro residues" evidence="7">
    <location>
        <begin position="2369"/>
        <end position="2387"/>
    </location>
</feature>
<keyword evidence="6" id="KW-0653">Protein transport</keyword>
<feature type="region of interest" description="Disordered" evidence="7">
    <location>
        <begin position="1612"/>
        <end position="1659"/>
    </location>
</feature>
<feature type="compositionally biased region" description="Polar residues" evidence="7">
    <location>
        <begin position="445"/>
        <end position="471"/>
    </location>
</feature>
<feature type="compositionally biased region" description="Polar residues" evidence="7">
    <location>
        <begin position="1037"/>
        <end position="1050"/>
    </location>
</feature>
<dbReference type="Gene3D" id="1.25.40.1030">
    <property type="match status" value="1"/>
</dbReference>
<evidence type="ECO:0000256" key="3">
    <source>
        <dbReference type="ARBA" id="ARBA00022448"/>
    </source>
</evidence>
<feature type="region of interest" description="Disordered" evidence="7">
    <location>
        <begin position="1402"/>
        <end position="1424"/>
    </location>
</feature>
<dbReference type="CDD" id="cd09233">
    <property type="entry name" value="ACE1-Sec16-like"/>
    <property type="match status" value="1"/>
</dbReference>
<proteinExistence type="inferred from homology"/>
<evidence type="ECO:0000256" key="1">
    <source>
        <dbReference type="ARBA" id="ARBA00004240"/>
    </source>
</evidence>
<feature type="compositionally biased region" description="Basic and acidic residues" evidence="7">
    <location>
        <begin position="2132"/>
        <end position="2150"/>
    </location>
</feature>
<feature type="compositionally biased region" description="Basic and acidic residues" evidence="7">
    <location>
        <begin position="1642"/>
        <end position="1651"/>
    </location>
</feature>
<comment type="subcellular location">
    <subcellularLocation>
        <location evidence="1">Endoplasmic reticulum</location>
    </subcellularLocation>
</comment>
<dbReference type="Proteomes" id="UP000241890">
    <property type="component" value="Unassembled WGS sequence"/>
</dbReference>
<feature type="compositionally biased region" description="Polar residues" evidence="7">
    <location>
        <begin position="1223"/>
        <end position="1253"/>
    </location>
</feature>
<evidence type="ECO:0000256" key="7">
    <source>
        <dbReference type="SAM" id="MobiDB-lite"/>
    </source>
</evidence>
<evidence type="ECO:0000259" key="8">
    <source>
        <dbReference type="Pfam" id="PF12931"/>
    </source>
</evidence>
<feature type="compositionally biased region" description="Acidic residues" evidence="7">
    <location>
        <begin position="124"/>
        <end position="136"/>
    </location>
</feature>
<gene>
    <name evidence="10" type="ORF">FCC1311_107592</name>
</gene>
<dbReference type="GO" id="GO:0070971">
    <property type="term" value="C:endoplasmic reticulum exit site"/>
    <property type="evidence" value="ECO:0007669"/>
    <property type="project" value="TreeGrafter"/>
</dbReference>
<feature type="compositionally biased region" description="Polar residues" evidence="7">
    <location>
        <begin position="1260"/>
        <end position="1271"/>
    </location>
</feature>
<feature type="compositionally biased region" description="Low complexity" evidence="7">
    <location>
        <begin position="1059"/>
        <end position="1074"/>
    </location>
</feature>
<dbReference type="Pfam" id="PF12932">
    <property type="entry name" value="Sec16"/>
    <property type="match status" value="1"/>
</dbReference>
<feature type="compositionally biased region" description="Polar residues" evidence="7">
    <location>
        <begin position="1292"/>
        <end position="1315"/>
    </location>
</feature>